<organism evidence="3">
    <name type="scientific">Arion vulgaris</name>
    <dbReference type="NCBI Taxonomy" id="1028688"/>
    <lineage>
        <taxon>Eukaryota</taxon>
        <taxon>Metazoa</taxon>
        <taxon>Spiralia</taxon>
        <taxon>Lophotrochozoa</taxon>
        <taxon>Mollusca</taxon>
        <taxon>Gastropoda</taxon>
        <taxon>Heterobranchia</taxon>
        <taxon>Euthyneura</taxon>
        <taxon>Panpulmonata</taxon>
        <taxon>Eupulmonata</taxon>
        <taxon>Stylommatophora</taxon>
        <taxon>Helicina</taxon>
        <taxon>Arionoidea</taxon>
        <taxon>Arionidae</taxon>
        <taxon>Arion</taxon>
    </lineage>
</organism>
<proteinExistence type="predicted"/>
<feature type="region of interest" description="Disordered" evidence="1">
    <location>
        <begin position="76"/>
        <end position="101"/>
    </location>
</feature>
<reference evidence="3" key="1">
    <citation type="submission" date="2014-12" db="EMBL/GenBank/DDBJ databases">
        <title>Insight into the proteome of Arion vulgaris.</title>
        <authorList>
            <person name="Aradska J."/>
            <person name="Bulat T."/>
            <person name="Smidak R."/>
            <person name="Sarate P."/>
            <person name="Gangsoo J."/>
            <person name="Sialana F."/>
            <person name="Bilban M."/>
            <person name="Lubec G."/>
        </authorList>
    </citation>
    <scope>NUCLEOTIDE SEQUENCE</scope>
    <source>
        <tissue evidence="3">Skin</tissue>
    </source>
</reference>
<evidence type="ECO:0000256" key="1">
    <source>
        <dbReference type="SAM" id="MobiDB-lite"/>
    </source>
</evidence>
<dbReference type="EMBL" id="HACG01031245">
    <property type="protein sequence ID" value="CEK78110.1"/>
    <property type="molecule type" value="Transcribed_RNA"/>
</dbReference>
<dbReference type="AlphaFoldDB" id="A0A0B7ADS7"/>
<feature type="compositionally biased region" description="Basic and acidic residues" evidence="1">
    <location>
        <begin position="85"/>
        <end position="95"/>
    </location>
</feature>
<protein>
    <recommendedName>
        <fullName evidence="4">Reverse transcriptase domain-containing protein</fullName>
    </recommendedName>
</protein>
<name>A0A0B7ADS7_9EUPU</name>
<feature type="chain" id="PRO_5002111601" description="Reverse transcriptase domain-containing protein" evidence="2">
    <location>
        <begin position="19"/>
        <end position="113"/>
    </location>
</feature>
<sequence>MYYVPIFLFLVVIDWVMKKTTEDSGKGIIWGLTKRLDFMDDIALLVHNKEDIQKKTNRVSRLAKYVGIKTNTNKNKIMGTNAKNHRGDYSRGKKDNRSRRIQKFEQLCNHGDV</sequence>
<feature type="signal peptide" evidence="2">
    <location>
        <begin position="1"/>
        <end position="18"/>
    </location>
</feature>
<gene>
    <name evidence="3" type="primary">ORF108322</name>
</gene>
<evidence type="ECO:0000313" key="3">
    <source>
        <dbReference type="EMBL" id="CEK78110.1"/>
    </source>
</evidence>
<evidence type="ECO:0000256" key="2">
    <source>
        <dbReference type="SAM" id="SignalP"/>
    </source>
</evidence>
<accession>A0A0B7ADS7</accession>
<evidence type="ECO:0008006" key="4">
    <source>
        <dbReference type="Google" id="ProtNLM"/>
    </source>
</evidence>
<keyword evidence="2" id="KW-0732">Signal</keyword>
<feature type="non-terminal residue" evidence="3">
    <location>
        <position position="113"/>
    </location>
</feature>